<evidence type="ECO:0000256" key="15">
    <source>
        <dbReference type="RuleBase" id="RU000461"/>
    </source>
</evidence>
<organism evidence="18 19">
    <name type="scientific">Sus scrofa</name>
    <name type="common">Pig</name>
    <dbReference type="NCBI Taxonomy" id="9823"/>
    <lineage>
        <taxon>Eukaryota</taxon>
        <taxon>Metazoa</taxon>
        <taxon>Chordata</taxon>
        <taxon>Craniata</taxon>
        <taxon>Vertebrata</taxon>
        <taxon>Euteleostomi</taxon>
        <taxon>Mammalia</taxon>
        <taxon>Eutheria</taxon>
        <taxon>Laurasiatheria</taxon>
        <taxon>Artiodactyla</taxon>
        <taxon>Suina</taxon>
        <taxon>Suidae</taxon>
        <taxon>Sus</taxon>
    </lineage>
</organism>
<dbReference type="GO" id="GO:0016712">
    <property type="term" value="F:oxidoreductase activity, acting on paired donors, with incorporation or reduction of molecular oxygen, reduced flavin or flavoprotein as one donor, and incorporation of one atom of oxygen"/>
    <property type="evidence" value="ECO:0007669"/>
    <property type="project" value="UniProtKB-EC"/>
</dbReference>
<keyword evidence="5 14" id="KW-0349">Heme</keyword>
<dbReference type="PANTHER" id="PTHR24302">
    <property type="entry name" value="CYTOCHROME P450 FAMILY 3"/>
    <property type="match status" value="1"/>
</dbReference>
<comment type="subcellular location">
    <subcellularLocation>
        <location evidence="3 16">Endoplasmic reticulum membrane</location>
        <topology evidence="3">Peripheral membrane protein</topology>
    </subcellularLocation>
    <subcellularLocation>
        <location evidence="2 16">Microsome membrane</location>
        <topology evidence="2">Peripheral membrane protein</topology>
    </subcellularLocation>
</comment>
<dbReference type="PRINTS" id="PR00464">
    <property type="entry name" value="EP450II"/>
</dbReference>
<keyword evidence="17" id="KW-0812">Transmembrane</keyword>
<comment type="catalytic activity">
    <reaction evidence="16">
        <text>an organic molecule + reduced [NADPH--hemoprotein reductase] + O2 = an alcohol + oxidized [NADPH--hemoprotein reductase] + H2O + H(+)</text>
        <dbReference type="Rhea" id="RHEA:17149"/>
        <dbReference type="Rhea" id="RHEA-COMP:11964"/>
        <dbReference type="Rhea" id="RHEA-COMP:11965"/>
        <dbReference type="ChEBI" id="CHEBI:15377"/>
        <dbReference type="ChEBI" id="CHEBI:15378"/>
        <dbReference type="ChEBI" id="CHEBI:15379"/>
        <dbReference type="ChEBI" id="CHEBI:30879"/>
        <dbReference type="ChEBI" id="CHEBI:57618"/>
        <dbReference type="ChEBI" id="CHEBI:58210"/>
        <dbReference type="ChEBI" id="CHEBI:142491"/>
        <dbReference type="EC" id="1.14.14.1"/>
    </reaction>
</comment>
<feature type="transmembrane region" description="Helical" evidence="17">
    <location>
        <begin position="520"/>
        <end position="541"/>
    </location>
</feature>
<name>A0A8D1VRZ2_PIG</name>
<evidence type="ECO:0000256" key="17">
    <source>
        <dbReference type="SAM" id="Phobius"/>
    </source>
</evidence>
<accession>A0A8D1VRZ2</accession>
<evidence type="ECO:0000256" key="3">
    <source>
        <dbReference type="ARBA" id="ARBA00004406"/>
    </source>
</evidence>
<evidence type="ECO:0000256" key="14">
    <source>
        <dbReference type="PIRSR" id="PIRSR602402-1"/>
    </source>
</evidence>
<evidence type="ECO:0000313" key="19">
    <source>
        <dbReference type="Proteomes" id="UP000694723"/>
    </source>
</evidence>
<protein>
    <recommendedName>
        <fullName evidence="16">Cytochrome P450 3A</fullName>
        <ecNumber evidence="16">1.14.14.-</ecNumber>
    </recommendedName>
</protein>
<dbReference type="Ensembl" id="ENSSSCT00030066793.1">
    <property type="protein sequence ID" value="ENSSSCP00030030607.1"/>
    <property type="gene ID" value="ENSSSCG00030046493.1"/>
</dbReference>
<sequence>MEYLDMVVNEILRLYPIAARLERVCKKDVEIHGVSVPKGTVMMVPVFSIHRDPELWPEPEEFRPERYGTYSHGLFKKLGIPGPRPLPYFGNILGYRKGVDHFDKKCFQQYGKMWGVYDGRQPLLAVTDPNMIKSVLVKECYSVFTNRRSFGPLGAMRNALSLAEDEEWKRIRTLLSPTFTSGKLKEMFPIISHYGDLLVSNLRKEAEKGKPVTMKDIFGAYSMDVITSTAFGVNIDSLNNPQDPFVENSKKLLKFSFFDPFLLSLIFFPFLTPIFEVLNITLFPKSSVNFFTKSVKRMKESRLTDQQKRRVDLLQLMINSQNSKEMDPHKSLSNEELVAQGIIFIFAGYETTSSALSLLAYELATHPDVQQKLQEEIEATFPNKAPPTYDALAQMEYLDMVVNETLRLYPIAARLERACKKDVEIHGVFVPKGTVVVVPVFVLHRDPDLWPEPEEFRPERFSKKNKDTINPYTYLPFGTGPRNCIGMRFALMNMKLALVKVLQNFSFKPCKETQVRQLPICINSVLLGGSLSLSFSLYVTYSKKNVFY</sequence>
<evidence type="ECO:0000256" key="4">
    <source>
        <dbReference type="ARBA" id="ARBA00010617"/>
    </source>
</evidence>
<feature type="transmembrane region" description="Helical" evidence="17">
    <location>
        <begin position="261"/>
        <end position="283"/>
    </location>
</feature>
<dbReference type="AlphaFoldDB" id="A0A8D1VRZ2"/>
<dbReference type="PANTHER" id="PTHR24302:SF38">
    <property type="entry name" value="CYTOCHROME P450 3A5"/>
    <property type="match status" value="1"/>
</dbReference>
<keyword evidence="12 17" id="KW-0472">Membrane</keyword>
<dbReference type="InterPro" id="IPR008072">
    <property type="entry name" value="Cyt_P450_E_CYP3A"/>
</dbReference>
<comment type="similarity">
    <text evidence="4 15">Belongs to the cytochrome P450 family.</text>
</comment>
<gene>
    <name evidence="18" type="primary">CYP3A22</name>
</gene>
<comment type="function">
    <text evidence="13 16">Cytochromes P450 are a group of heme-thiolate monooxygenases. In liver microsomes, this enzyme is involved in an NADPH-dependent electron transport pathway. It oxidizes a variety of structurally unrelated compounds, including steroids, fatty acids, and xenobiotics.</text>
</comment>
<dbReference type="GO" id="GO:0020037">
    <property type="term" value="F:heme binding"/>
    <property type="evidence" value="ECO:0007669"/>
    <property type="project" value="UniProtKB-UniRule"/>
</dbReference>
<dbReference type="GO" id="GO:0005506">
    <property type="term" value="F:iron ion binding"/>
    <property type="evidence" value="ECO:0007669"/>
    <property type="project" value="UniProtKB-UniRule"/>
</dbReference>
<keyword evidence="10 14" id="KW-0408">Iron</keyword>
<dbReference type="InterPro" id="IPR001128">
    <property type="entry name" value="Cyt_P450"/>
</dbReference>
<evidence type="ECO:0000256" key="6">
    <source>
        <dbReference type="ARBA" id="ARBA00022723"/>
    </source>
</evidence>
<dbReference type="Proteomes" id="UP000694570">
    <property type="component" value="Unplaced"/>
</dbReference>
<dbReference type="InterPro" id="IPR017972">
    <property type="entry name" value="Cyt_P450_CS"/>
</dbReference>
<evidence type="ECO:0000256" key="8">
    <source>
        <dbReference type="ARBA" id="ARBA00022848"/>
    </source>
</evidence>
<dbReference type="InterPro" id="IPR036396">
    <property type="entry name" value="Cyt_P450_sf"/>
</dbReference>
<feature type="binding site" description="axial binding residue" evidence="14">
    <location>
        <position position="484"/>
    </location>
    <ligand>
        <name>heme</name>
        <dbReference type="ChEBI" id="CHEBI:30413"/>
    </ligand>
    <ligandPart>
        <name>Fe</name>
        <dbReference type="ChEBI" id="CHEBI:18248"/>
    </ligandPart>
</feature>
<dbReference type="EC" id="1.14.14.-" evidence="16"/>
<dbReference type="Pfam" id="PF00067">
    <property type="entry name" value="p450"/>
    <property type="match status" value="2"/>
</dbReference>
<keyword evidence="17" id="KW-1133">Transmembrane helix</keyword>
<dbReference type="Proteomes" id="UP000694723">
    <property type="component" value="Unplaced"/>
</dbReference>
<comment type="cofactor">
    <cofactor evidence="1 14 16">
        <name>heme</name>
        <dbReference type="ChEBI" id="CHEBI:30413"/>
    </cofactor>
</comment>
<dbReference type="SUPFAM" id="SSF48264">
    <property type="entry name" value="Cytochrome P450"/>
    <property type="match status" value="2"/>
</dbReference>
<evidence type="ECO:0000256" key="12">
    <source>
        <dbReference type="ARBA" id="ARBA00023136"/>
    </source>
</evidence>
<reference evidence="18" key="1">
    <citation type="submission" date="2025-05" db="UniProtKB">
        <authorList>
            <consortium name="Ensembl"/>
        </authorList>
    </citation>
    <scope>IDENTIFICATION</scope>
</reference>
<dbReference type="PRINTS" id="PR00385">
    <property type="entry name" value="P450"/>
</dbReference>
<dbReference type="PROSITE" id="PS00086">
    <property type="entry name" value="CYTOCHROME_P450"/>
    <property type="match status" value="1"/>
</dbReference>
<keyword evidence="7 16" id="KW-0256">Endoplasmic reticulum</keyword>
<evidence type="ECO:0000256" key="11">
    <source>
        <dbReference type="ARBA" id="ARBA00023033"/>
    </source>
</evidence>
<dbReference type="InterPro" id="IPR002402">
    <property type="entry name" value="Cyt_P450_E_grp-II"/>
</dbReference>
<evidence type="ECO:0000313" key="18">
    <source>
        <dbReference type="Ensembl" id="ENSSSCP00060028361.1"/>
    </source>
</evidence>
<evidence type="ECO:0000256" key="10">
    <source>
        <dbReference type="ARBA" id="ARBA00023004"/>
    </source>
</evidence>
<dbReference type="FunFam" id="1.10.630.10:FF:000096">
    <property type="entry name" value="Cytochrome P450 3A4"/>
    <property type="match status" value="1"/>
</dbReference>
<evidence type="ECO:0000256" key="13">
    <source>
        <dbReference type="ARBA" id="ARBA00037347"/>
    </source>
</evidence>
<dbReference type="PRINTS" id="PR01689">
    <property type="entry name" value="EP450IICYP3A"/>
</dbReference>
<evidence type="ECO:0000256" key="1">
    <source>
        <dbReference type="ARBA" id="ARBA00001971"/>
    </source>
</evidence>
<proteinExistence type="inferred from homology"/>
<evidence type="ECO:0000256" key="2">
    <source>
        <dbReference type="ARBA" id="ARBA00004174"/>
    </source>
</evidence>
<evidence type="ECO:0000256" key="5">
    <source>
        <dbReference type="ARBA" id="ARBA00022617"/>
    </source>
</evidence>
<dbReference type="Ensembl" id="ENSSSCT00060066240.1">
    <property type="protein sequence ID" value="ENSSSCP00060028361.1"/>
    <property type="gene ID" value="ENSSSCG00060048631.1"/>
</dbReference>
<keyword evidence="6 14" id="KW-0479">Metal-binding</keyword>
<dbReference type="CDD" id="cd20650">
    <property type="entry name" value="CYP3A"/>
    <property type="match status" value="1"/>
</dbReference>
<dbReference type="GO" id="GO:0005789">
    <property type="term" value="C:endoplasmic reticulum membrane"/>
    <property type="evidence" value="ECO:0007669"/>
    <property type="project" value="UniProtKB-SubCell"/>
</dbReference>
<dbReference type="Gene3D" id="1.10.630.10">
    <property type="entry name" value="Cytochrome P450"/>
    <property type="match status" value="2"/>
</dbReference>
<keyword evidence="8 16" id="KW-0492">Microsome</keyword>
<dbReference type="InterPro" id="IPR050705">
    <property type="entry name" value="Cytochrome_P450_3A"/>
</dbReference>
<evidence type="ECO:0000256" key="9">
    <source>
        <dbReference type="ARBA" id="ARBA00023002"/>
    </source>
</evidence>
<keyword evidence="9 15" id="KW-0560">Oxidoreductase</keyword>
<keyword evidence="11 15" id="KW-0503">Monooxygenase</keyword>
<evidence type="ECO:0000256" key="7">
    <source>
        <dbReference type="ARBA" id="ARBA00022824"/>
    </source>
</evidence>
<evidence type="ECO:0000256" key="16">
    <source>
        <dbReference type="RuleBase" id="RU368049"/>
    </source>
</evidence>